<dbReference type="GO" id="GO:0005737">
    <property type="term" value="C:cytoplasm"/>
    <property type="evidence" value="ECO:0007669"/>
    <property type="project" value="TreeGrafter"/>
</dbReference>
<dbReference type="RefSeq" id="XP_018287816.1">
    <property type="nucleotide sequence ID" value="XM_018429720.1"/>
</dbReference>
<name>A0A162PKN5_PHYB8</name>
<dbReference type="InterPro" id="IPR036865">
    <property type="entry name" value="CRAL-TRIO_dom_sf"/>
</dbReference>
<dbReference type="PANTHER" id="PTHR45808:SF2">
    <property type="entry name" value="RHO GTPASE-ACTIVATING PROTEIN 68F"/>
    <property type="match status" value="1"/>
</dbReference>
<dbReference type="PANTHER" id="PTHR45808">
    <property type="entry name" value="RHO GTPASE-ACTIVATING PROTEIN 68F"/>
    <property type="match status" value="1"/>
</dbReference>
<dbReference type="GO" id="GO:0005096">
    <property type="term" value="F:GTPase activator activity"/>
    <property type="evidence" value="ECO:0007669"/>
    <property type="project" value="TreeGrafter"/>
</dbReference>
<dbReference type="Gene3D" id="1.10.555.10">
    <property type="entry name" value="Rho GTPase activation protein"/>
    <property type="match status" value="1"/>
</dbReference>
<evidence type="ECO:0000313" key="3">
    <source>
        <dbReference type="EMBL" id="OAD69776.1"/>
    </source>
</evidence>
<dbReference type="Pfam" id="PF13716">
    <property type="entry name" value="CRAL_TRIO_2"/>
    <property type="match status" value="1"/>
</dbReference>
<dbReference type="CDD" id="cd00170">
    <property type="entry name" value="SEC14"/>
    <property type="match status" value="1"/>
</dbReference>
<dbReference type="Pfam" id="PF00620">
    <property type="entry name" value="RhoGAP"/>
    <property type="match status" value="1"/>
</dbReference>
<reference evidence="4" key="1">
    <citation type="submission" date="2015-06" db="EMBL/GenBank/DDBJ databases">
        <title>Expansion of signal transduction pathways in fungi by whole-genome duplication.</title>
        <authorList>
            <consortium name="DOE Joint Genome Institute"/>
            <person name="Corrochano L.M."/>
            <person name="Kuo A."/>
            <person name="Marcet-Houben M."/>
            <person name="Polaino S."/>
            <person name="Salamov A."/>
            <person name="Villalobos J.M."/>
            <person name="Alvarez M.I."/>
            <person name="Avalos J."/>
            <person name="Benito E.P."/>
            <person name="Benoit I."/>
            <person name="Burger G."/>
            <person name="Camino L.P."/>
            <person name="Canovas D."/>
            <person name="Cerda-Olmedo E."/>
            <person name="Cheng J.-F."/>
            <person name="Dominguez A."/>
            <person name="Elias M."/>
            <person name="Eslava A.P."/>
            <person name="Glaser F."/>
            <person name="Grimwood J."/>
            <person name="Gutierrez G."/>
            <person name="Heitman J."/>
            <person name="Henrissat B."/>
            <person name="Iturriaga E.A."/>
            <person name="Lang B.F."/>
            <person name="Lavin J.L."/>
            <person name="Lee S."/>
            <person name="Li W."/>
            <person name="Lindquist E."/>
            <person name="Lopez-Garcia S."/>
            <person name="Luque E.M."/>
            <person name="Marcos A.T."/>
            <person name="Martin J."/>
            <person name="McCluskey K."/>
            <person name="Medina H.R."/>
            <person name="Miralles-Duran A."/>
            <person name="Miyazaki A."/>
            <person name="Munoz-Torres E."/>
            <person name="Oguiza J.A."/>
            <person name="Ohm R."/>
            <person name="Olmedo M."/>
            <person name="Orejas M."/>
            <person name="Ortiz-Castellanos L."/>
            <person name="Pisabarro A.G."/>
            <person name="Rodriguez-Romero J."/>
            <person name="Ruiz-Herrera J."/>
            <person name="Ruiz-Vazquez R."/>
            <person name="Sanz C."/>
            <person name="Schackwitz W."/>
            <person name="Schmutz J."/>
            <person name="Shahriari M."/>
            <person name="Shelest E."/>
            <person name="Silva-Franco F."/>
            <person name="Soanes D."/>
            <person name="Syed K."/>
            <person name="Tagua V.G."/>
            <person name="Talbot N.J."/>
            <person name="Thon M."/>
            <person name="De vries R.P."/>
            <person name="Wiebenga A."/>
            <person name="Yadav J.S."/>
            <person name="Braun E.L."/>
            <person name="Baker S."/>
            <person name="Garre V."/>
            <person name="Horwitz B."/>
            <person name="Torres-Martinez S."/>
            <person name="Idnurm A."/>
            <person name="Herrera-Estrella A."/>
            <person name="Gabaldon T."/>
            <person name="Grigoriev I.V."/>
        </authorList>
    </citation>
    <scope>NUCLEOTIDE SEQUENCE [LARGE SCALE GENOMIC DNA]</scope>
    <source>
        <strain evidence="4">NRRL 1555(-)</strain>
    </source>
</reference>
<dbReference type="EMBL" id="KV440990">
    <property type="protein sequence ID" value="OAD69776.1"/>
    <property type="molecule type" value="Genomic_DNA"/>
</dbReference>
<evidence type="ECO:0000259" key="1">
    <source>
        <dbReference type="PROSITE" id="PS50191"/>
    </source>
</evidence>
<dbReference type="AlphaFoldDB" id="A0A162PKN5"/>
<dbReference type="GeneID" id="28990626"/>
<dbReference type="VEuPathDB" id="FungiDB:PHYBLDRAFT_135470"/>
<evidence type="ECO:0000259" key="2">
    <source>
        <dbReference type="PROSITE" id="PS50238"/>
    </source>
</evidence>
<dbReference type="Proteomes" id="UP000077315">
    <property type="component" value="Unassembled WGS sequence"/>
</dbReference>
<dbReference type="SUPFAM" id="SSF48350">
    <property type="entry name" value="GTPase activation domain, GAP"/>
    <property type="match status" value="1"/>
</dbReference>
<dbReference type="SUPFAM" id="SSF52087">
    <property type="entry name" value="CRAL/TRIO domain"/>
    <property type="match status" value="1"/>
</dbReference>
<dbReference type="GO" id="GO:0007264">
    <property type="term" value="P:small GTPase-mediated signal transduction"/>
    <property type="evidence" value="ECO:0007669"/>
    <property type="project" value="TreeGrafter"/>
</dbReference>
<protein>
    <recommendedName>
        <fullName evidence="5">Rho-GAP domain-containing protein</fullName>
    </recommendedName>
</protein>
<dbReference type="Gene3D" id="3.40.525.10">
    <property type="entry name" value="CRAL-TRIO lipid binding domain"/>
    <property type="match status" value="1"/>
</dbReference>
<gene>
    <name evidence="3" type="ORF">PHYBLDRAFT_135470</name>
</gene>
<dbReference type="STRING" id="763407.A0A162PKN5"/>
<sequence>MSVQQENPAFATIDKLNVIYEAGLDGQGRPVIVLCACQLPNPDVMDYDTVLAHVLTKLDTLTESEYVLAFFASPAYYRPSWMWLLKVYRALDRKYKKNLKALYVVHLEGAFRYIFDFANRLMSPKFAEKLFYISHLENLDPILPLRNLNLPQPVIDYELQLPSVNASSSTATVDKRRGTTGFGSTGKYGTRRNTTEVAMAFGRTLDDLAEIDRITGVNIGEDYIPPVLCLMIEHLRQHGMDQEGIFRKSPSSVEFKQVKHALNKRIPVDLKNYDIHISSNLVKTFVKELPVPLLTSRDVHCLDKATVRQERVGQMQGVISRLPRYERNVLQYVLCFLGEVADHSDVNSMTINNLAILFAPNLIHHQPASATDQFTTQEEALKRANIYLTELQNSIDCLQWMILEHRALFSTDKSLNK</sequence>
<evidence type="ECO:0000313" key="4">
    <source>
        <dbReference type="Proteomes" id="UP000077315"/>
    </source>
</evidence>
<organism evidence="3 4">
    <name type="scientific">Phycomyces blakesleeanus (strain ATCC 8743b / DSM 1359 / FGSC 10004 / NBRC 33097 / NRRL 1555)</name>
    <dbReference type="NCBI Taxonomy" id="763407"/>
    <lineage>
        <taxon>Eukaryota</taxon>
        <taxon>Fungi</taxon>
        <taxon>Fungi incertae sedis</taxon>
        <taxon>Mucoromycota</taxon>
        <taxon>Mucoromycotina</taxon>
        <taxon>Mucoromycetes</taxon>
        <taxon>Mucorales</taxon>
        <taxon>Phycomycetaceae</taxon>
        <taxon>Phycomyces</taxon>
    </lineage>
</organism>
<dbReference type="InterPro" id="IPR000198">
    <property type="entry name" value="RhoGAP_dom"/>
</dbReference>
<evidence type="ECO:0008006" key="5">
    <source>
        <dbReference type="Google" id="ProtNLM"/>
    </source>
</evidence>
<dbReference type="PROSITE" id="PS50191">
    <property type="entry name" value="CRAL_TRIO"/>
    <property type="match status" value="1"/>
</dbReference>
<dbReference type="InterPro" id="IPR001251">
    <property type="entry name" value="CRAL-TRIO_dom"/>
</dbReference>
<keyword evidence="4" id="KW-1185">Reference proteome</keyword>
<dbReference type="InParanoid" id="A0A162PKN5"/>
<dbReference type="FunCoup" id="A0A162PKN5">
    <property type="interactions" value="462"/>
</dbReference>
<dbReference type="SMART" id="SM00324">
    <property type="entry name" value="RhoGAP"/>
    <property type="match status" value="1"/>
</dbReference>
<accession>A0A162PKN5</accession>
<dbReference type="InterPro" id="IPR008936">
    <property type="entry name" value="Rho_GTPase_activation_prot"/>
</dbReference>
<proteinExistence type="predicted"/>
<feature type="domain" description="Rho-GAP" evidence="2">
    <location>
        <begin position="209"/>
        <end position="409"/>
    </location>
</feature>
<feature type="domain" description="CRAL-TRIO" evidence="1">
    <location>
        <begin position="6"/>
        <end position="162"/>
    </location>
</feature>
<dbReference type="OrthoDB" id="19923at2759"/>
<dbReference type="PROSITE" id="PS50238">
    <property type="entry name" value="RHOGAP"/>
    <property type="match status" value="1"/>
</dbReference>